<dbReference type="InterPro" id="IPR011473">
    <property type="entry name" value="DUF1579"/>
</dbReference>
<dbReference type="EMBL" id="RYFI01000009">
    <property type="protein sequence ID" value="RXF73322.1"/>
    <property type="molecule type" value="Genomic_DNA"/>
</dbReference>
<dbReference type="RefSeq" id="WP_128777515.1">
    <property type="nucleotide sequence ID" value="NZ_RYFI01000009.1"/>
</dbReference>
<dbReference type="AlphaFoldDB" id="A0A4V1KJ86"/>
<gene>
    <name evidence="1" type="ORF">EK403_10875</name>
</gene>
<dbReference type="OrthoDB" id="512336at2"/>
<comment type="caution">
    <text evidence="1">The sequence shown here is derived from an EMBL/GenBank/DDBJ whole genome shotgun (WGS) entry which is preliminary data.</text>
</comment>
<reference evidence="1 2" key="1">
    <citation type="submission" date="2018-12" db="EMBL/GenBank/DDBJ databases">
        <title>bacterium Hansschlegelia zhihuaiae S113.</title>
        <authorList>
            <person name="He J."/>
        </authorList>
    </citation>
    <scope>NUCLEOTIDE SEQUENCE [LARGE SCALE GENOMIC DNA]</scope>
    <source>
        <strain evidence="1 2">S 113</strain>
    </source>
</reference>
<proteinExistence type="predicted"/>
<protein>
    <submittedName>
        <fullName evidence="1">DUF1579 domain-containing protein</fullName>
    </submittedName>
</protein>
<evidence type="ECO:0000313" key="2">
    <source>
        <dbReference type="Proteomes" id="UP000289708"/>
    </source>
</evidence>
<dbReference type="Pfam" id="PF07617">
    <property type="entry name" value="DUF1579"/>
    <property type="match status" value="1"/>
</dbReference>
<keyword evidence="2" id="KW-1185">Reference proteome</keyword>
<evidence type="ECO:0000313" key="1">
    <source>
        <dbReference type="EMBL" id="RXF73322.1"/>
    </source>
</evidence>
<accession>A0A4V1KJ86</accession>
<dbReference type="Proteomes" id="UP000289708">
    <property type="component" value="Unassembled WGS sequence"/>
</dbReference>
<sequence>METPKPAKEHEWLGQLVGDWTFEGDFWMGPDQPRVKTSGRWSIRSLGGLWVVADGVGEDPTGATNTSQMTIGYEPERGRFVGSFIASMMTKFWLYDGQLDGDRLVLEAEGPAFSGQGTALYRDVFAIEGREGFRLTSEVQGEDGGWTEFLTADYRRAA</sequence>
<name>A0A4V1KJ86_9HYPH</name>
<organism evidence="1 2">
    <name type="scientific">Hansschlegelia zhihuaiae</name>
    <dbReference type="NCBI Taxonomy" id="405005"/>
    <lineage>
        <taxon>Bacteria</taxon>
        <taxon>Pseudomonadati</taxon>
        <taxon>Pseudomonadota</taxon>
        <taxon>Alphaproteobacteria</taxon>
        <taxon>Hyphomicrobiales</taxon>
        <taxon>Methylopilaceae</taxon>
        <taxon>Hansschlegelia</taxon>
    </lineage>
</organism>